<feature type="transmembrane region" description="Helical" evidence="2">
    <location>
        <begin position="174"/>
        <end position="197"/>
    </location>
</feature>
<feature type="compositionally biased region" description="Low complexity" evidence="1">
    <location>
        <begin position="239"/>
        <end position="262"/>
    </location>
</feature>
<name>A0A2W2E1V4_9ACTN</name>
<feature type="region of interest" description="Disordered" evidence="1">
    <location>
        <begin position="203"/>
        <end position="317"/>
    </location>
</feature>
<keyword evidence="2" id="KW-0472">Membrane</keyword>
<keyword evidence="2" id="KW-1133">Transmembrane helix</keyword>
<organism evidence="3 4">
    <name type="scientific">Micromonospora craterilacus</name>
    <dbReference type="NCBI Taxonomy" id="1655439"/>
    <lineage>
        <taxon>Bacteria</taxon>
        <taxon>Bacillati</taxon>
        <taxon>Actinomycetota</taxon>
        <taxon>Actinomycetes</taxon>
        <taxon>Micromonosporales</taxon>
        <taxon>Micromonosporaceae</taxon>
        <taxon>Micromonospora</taxon>
    </lineage>
</organism>
<accession>A0A2W2E1V4</accession>
<gene>
    <name evidence="3" type="ORF">C1I95_17920</name>
</gene>
<evidence type="ECO:0000313" key="4">
    <source>
        <dbReference type="Proteomes" id="UP000248924"/>
    </source>
</evidence>
<evidence type="ECO:0000256" key="2">
    <source>
        <dbReference type="SAM" id="Phobius"/>
    </source>
</evidence>
<keyword evidence="2" id="KW-0812">Transmembrane</keyword>
<feature type="compositionally biased region" description="Low complexity" evidence="1">
    <location>
        <begin position="287"/>
        <end position="296"/>
    </location>
</feature>
<reference evidence="3 4" key="1">
    <citation type="submission" date="2018-01" db="EMBL/GenBank/DDBJ databases">
        <title>Draft genome sequence of Jishengella sp. NA12.</title>
        <authorList>
            <person name="Sahin N."/>
            <person name="Ay H."/>
            <person name="Saygin H."/>
        </authorList>
    </citation>
    <scope>NUCLEOTIDE SEQUENCE [LARGE SCALE GENOMIC DNA]</scope>
    <source>
        <strain evidence="3 4">NA12</strain>
    </source>
</reference>
<dbReference type="RefSeq" id="WP_111214963.1">
    <property type="nucleotide sequence ID" value="NZ_POTY01000107.1"/>
</dbReference>
<dbReference type="OrthoDB" id="3695950at2"/>
<comment type="caution">
    <text evidence="3">The sequence shown here is derived from an EMBL/GenBank/DDBJ whole genome shotgun (WGS) entry which is preliminary data.</text>
</comment>
<proteinExistence type="predicted"/>
<protein>
    <recommendedName>
        <fullName evidence="5">Polysaccharide chain length determinant N-terminal domain-containing protein</fullName>
    </recommendedName>
</protein>
<dbReference type="EMBL" id="POTY01000107">
    <property type="protein sequence ID" value="PZG16321.1"/>
    <property type="molecule type" value="Genomic_DNA"/>
</dbReference>
<dbReference type="Proteomes" id="UP000248924">
    <property type="component" value="Unassembled WGS sequence"/>
</dbReference>
<keyword evidence="4" id="KW-1185">Reference proteome</keyword>
<evidence type="ECO:0000256" key="1">
    <source>
        <dbReference type="SAM" id="MobiDB-lite"/>
    </source>
</evidence>
<evidence type="ECO:0008006" key="5">
    <source>
        <dbReference type="Google" id="ProtNLM"/>
    </source>
</evidence>
<dbReference type="AlphaFoldDB" id="A0A2W2E1V4"/>
<feature type="compositionally biased region" description="Low complexity" evidence="1">
    <location>
        <begin position="210"/>
        <end position="230"/>
    </location>
</feature>
<sequence>MDLWDMTKLLFRRWYISLPLMLAVLVLVGVASQVVKPDYSATAHIQLIPPPVVTGPDGRQKPIKNQWFDLGYAALGNATMIDVTRQSVLKQMAEEGLSDNVTVTMDRVPLFEIEAVGNSPEQATATADRMLTLIEDAVAERQTSLRVAESDLITTLALDDGSEVEVQNSKVMRVMVVALGAGLLLTAGVTVGVDAILRRRTRRRGGNGTASGAPEEAAGQPAAARPPAAAFDSEATQMVGTAGRPGPAAGAVAPRVARQPAGQQPARREQPGGERPVHRGNADPRRPAAAPPDADATIVLPVPHSTAWPRGSRTDRQ</sequence>
<feature type="compositionally biased region" description="Basic and acidic residues" evidence="1">
    <location>
        <begin position="266"/>
        <end position="286"/>
    </location>
</feature>
<evidence type="ECO:0000313" key="3">
    <source>
        <dbReference type="EMBL" id="PZG16321.1"/>
    </source>
</evidence>